<accession>A0ABW1IM66</accession>
<dbReference type="RefSeq" id="WP_379893452.1">
    <property type="nucleotide sequence ID" value="NZ_CBCSCT010000004.1"/>
</dbReference>
<evidence type="ECO:0000313" key="2">
    <source>
        <dbReference type="Proteomes" id="UP001596250"/>
    </source>
</evidence>
<dbReference type="EMBL" id="JBHSQV010000035">
    <property type="protein sequence ID" value="MFC5986125.1"/>
    <property type="molecule type" value="Genomic_DNA"/>
</dbReference>
<comment type="caution">
    <text evidence="1">The sequence shown here is derived from an EMBL/GenBank/DDBJ whole genome shotgun (WGS) entry which is preliminary data.</text>
</comment>
<gene>
    <name evidence="1" type="ORF">ACFPXP_06725</name>
</gene>
<protein>
    <submittedName>
        <fullName evidence="1">Uncharacterized protein</fullName>
    </submittedName>
</protein>
<organism evidence="1 2">
    <name type="scientific">Marinicrinis lubricantis</name>
    <dbReference type="NCBI Taxonomy" id="2086470"/>
    <lineage>
        <taxon>Bacteria</taxon>
        <taxon>Bacillati</taxon>
        <taxon>Bacillota</taxon>
        <taxon>Bacilli</taxon>
        <taxon>Bacillales</taxon>
        <taxon>Paenibacillaceae</taxon>
    </lineage>
</organism>
<evidence type="ECO:0000313" key="1">
    <source>
        <dbReference type="EMBL" id="MFC5986125.1"/>
    </source>
</evidence>
<proteinExistence type="predicted"/>
<dbReference type="Proteomes" id="UP001596250">
    <property type="component" value="Unassembled WGS sequence"/>
</dbReference>
<name>A0ABW1IM66_9BACL</name>
<reference evidence="2" key="1">
    <citation type="journal article" date="2019" name="Int. J. Syst. Evol. Microbiol.">
        <title>The Global Catalogue of Microorganisms (GCM) 10K type strain sequencing project: providing services to taxonomists for standard genome sequencing and annotation.</title>
        <authorList>
            <consortium name="The Broad Institute Genomics Platform"/>
            <consortium name="The Broad Institute Genome Sequencing Center for Infectious Disease"/>
            <person name="Wu L."/>
            <person name="Ma J."/>
        </authorList>
    </citation>
    <scope>NUCLEOTIDE SEQUENCE [LARGE SCALE GENOMIC DNA]</scope>
    <source>
        <strain evidence="2">CCM 8749</strain>
    </source>
</reference>
<keyword evidence="2" id="KW-1185">Reference proteome</keyword>
<sequence>MKWLKLAASTFLPAIAAAVVLTFVMNWGSFDLKGWGAKGQEELTEENLVDRMLELQLANPLTKVSWNHHILSIDLEWDSGNSGLLETLGDLKKIAAFSFERTNNAGQVLVRVLQRGEPPRLLVAMDVKREQWSELNGSQESAEQLWHELDKRTNLLMTGIGKHHFMKTQEKVEDSHL</sequence>